<name>A0AAV3S6E1_9EURY</name>
<gene>
    <name evidence="2" type="ORF">GCM10009066_12590</name>
</gene>
<keyword evidence="1" id="KW-0472">Membrane</keyword>
<dbReference type="InterPro" id="IPR036388">
    <property type="entry name" value="WH-like_DNA-bd_sf"/>
</dbReference>
<proteinExistence type="predicted"/>
<reference evidence="2 3" key="1">
    <citation type="journal article" date="2019" name="Int. J. Syst. Evol. Microbiol.">
        <title>The Global Catalogue of Microorganisms (GCM) 10K type strain sequencing project: providing services to taxonomists for standard genome sequencing and annotation.</title>
        <authorList>
            <consortium name="The Broad Institute Genomics Platform"/>
            <consortium name="The Broad Institute Genome Sequencing Center for Infectious Disease"/>
            <person name="Wu L."/>
            <person name="Ma J."/>
        </authorList>
    </citation>
    <scope>NUCLEOTIDE SEQUENCE [LARGE SCALE GENOMIC DNA]</scope>
    <source>
        <strain evidence="2 3">JCM 16330</strain>
    </source>
</reference>
<protein>
    <recommendedName>
        <fullName evidence="4">HTH iclR-type domain-containing protein</fullName>
    </recommendedName>
</protein>
<comment type="caution">
    <text evidence="2">The sequence shown here is derived from an EMBL/GenBank/DDBJ whole genome shotgun (WGS) entry which is preliminary data.</text>
</comment>
<dbReference type="EMBL" id="BAAABL010000042">
    <property type="protein sequence ID" value="GAA0299897.1"/>
    <property type="molecule type" value="Genomic_DNA"/>
</dbReference>
<accession>A0AAV3S6E1</accession>
<sequence>MSSLRTLGWRAAEAAVLAGFAFVVGLGPAIAVIVGLVVLGVGLAEAAGARYDAVIAARHAALALACGVFAAVALARGARWIVLVLAPPAGWFVLDAIAQRAGAREAAGGVNGTNARNPPDESPGTVDVDADAFADADLAGELLRELRAGPRRPADIAVALDVDTARVRRALAVLDARGTVERDAAGRYHLPNDAFDPFALPMWLYNRVVAPLRRLR</sequence>
<dbReference type="InterPro" id="IPR036390">
    <property type="entry name" value="WH_DNA-bd_sf"/>
</dbReference>
<evidence type="ECO:0008006" key="4">
    <source>
        <dbReference type="Google" id="ProtNLM"/>
    </source>
</evidence>
<evidence type="ECO:0000313" key="3">
    <source>
        <dbReference type="Proteomes" id="UP001500837"/>
    </source>
</evidence>
<dbReference type="AlphaFoldDB" id="A0AAV3S6E1"/>
<feature type="transmembrane region" description="Helical" evidence="1">
    <location>
        <begin position="55"/>
        <end position="74"/>
    </location>
</feature>
<organism evidence="2 3">
    <name type="scientific">Halarchaeum salinum</name>
    <dbReference type="NCBI Taxonomy" id="489912"/>
    <lineage>
        <taxon>Archaea</taxon>
        <taxon>Methanobacteriati</taxon>
        <taxon>Methanobacteriota</taxon>
        <taxon>Stenosarchaea group</taxon>
        <taxon>Halobacteria</taxon>
        <taxon>Halobacteriales</taxon>
        <taxon>Halobacteriaceae</taxon>
    </lineage>
</organism>
<evidence type="ECO:0000313" key="2">
    <source>
        <dbReference type="EMBL" id="GAA0299897.1"/>
    </source>
</evidence>
<dbReference type="RefSeq" id="WP_211311253.1">
    <property type="nucleotide sequence ID" value="NZ_BAAABL010000042.1"/>
</dbReference>
<dbReference type="Gene3D" id="1.10.10.10">
    <property type="entry name" value="Winged helix-like DNA-binding domain superfamily/Winged helix DNA-binding domain"/>
    <property type="match status" value="1"/>
</dbReference>
<feature type="transmembrane region" description="Helical" evidence="1">
    <location>
        <begin position="20"/>
        <end position="43"/>
    </location>
</feature>
<evidence type="ECO:0000256" key="1">
    <source>
        <dbReference type="SAM" id="Phobius"/>
    </source>
</evidence>
<dbReference type="SUPFAM" id="SSF46785">
    <property type="entry name" value="Winged helix' DNA-binding domain"/>
    <property type="match status" value="1"/>
</dbReference>
<dbReference type="Proteomes" id="UP001500837">
    <property type="component" value="Unassembled WGS sequence"/>
</dbReference>
<keyword evidence="3" id="KW-1185">Reference proteome</keyword>
<keyword evidence="1" id="KW-1133">Transmembrane helix</keyword>
<keyword evidence="1" id="KW-0812">Transmembrane</keyword>